<evidence type="ECO:0008006" key="3">
    <source>
        <dbReference type="Google" id="ProtNLM"/>
    </source>
</evidence>
<accession>A0A2V2N9N2</accession>
<dbReference type="RefSeq" id="WP_109968801.1">
    <property type="nucleotide sequence ID" value="NZ_CP176093.1"/>
</dbReference>
<comment type="caution">
    <text evidence="1">The sequence shown here is derived from an EMBL/GenBank/DDBJ whole genome shotgun (WGS) entry which is preliminary data.</text>
</comment>
<sequence length="147" mass="16893">MCMEEQMYDDNKVTRSEDIRACCGFHCSQCPAYIGNIKSEEDRNRVSETWHKIYGLEIPAEAIRCDGCLKPDSENPFRIGGDCGMRNCVQDRKIAHCGECNEFPCDRIEQHMASVESVAPGCRDTLTPDEFKDFIEPYLCREFMKMT</sequence>
<dbReference type="GeneID" id="97547799"/>
<reference evidence="1 2" key="1">
    <citation type="submission" date="2018-05" db="EMBL/GenBank/DDBJ databases">
        <title>Draft genome of Methanospirillum lacunae Ki8-1.</title>
        <authorList>
            <person name="Dueholm M.S."/>
            <person name="Nielsen P.H."/>
            <person name="Bakmann L.F."/>
            <person name="Otzen D.E."/>
        </authorList>
    </citation>
    <scope>NUCLEOTIDE SEQUENCE [LARGE SCALE GENOMIC DNA]</scope>
    <source>
        <strain evidence="1 2">Ki8-1</strain>
    </source>
</reference>
<dbReference type="InterPro" id="IPR024227">
    <property type="entry name" value="DUF3795"/>
</dbReference>
<gene>
    <name evidence="1" type="ORF">DK846_10090</name>
</gene>
<evidence type="ECO:0000313" key="2">
    <source>
        <dbReference type="Proteomes" id="UP000245657"/>
    </source>
</evidence>
<dbReference type="Proteomes" id="UP000245657">
    <property type="component" value="Unassembled WGS sequence"/>
</dbReference>
<protein>
    <recommendedName>
        <fullName evidence="3">DUF3795 domain-containing protein</fullName>
    </recommendedName>
</protein>
<keyword evidence="2" id="KW-1185">Reference proteome</keyword>
<dbReference type="AlphaFoldDB" id="A0A2V2N9N2"/>
<proteinExistence type="predicted"/>
<organism evidence="1 2">
    <name type="scientific">Methanospirillum lacunae</name>
    <dbReference type="NCBI Taxonomy" id="668570"/>
    <lineage>
        <taxon>Archaea</taxon>
        <taxon>Methanobacteriati</taxon>
        <taxon>Methanobacteriota</taxon>
        <taxon>Stenosarchaea group</taxon>
        <taxon>Methanomicrobia</taxon>
        <taxon>Methanomicrobiales</taxon>
        <taxon>Methanospirillaceae</taxon>
        <taxon>Methanospirillum</taxon>
    </lineage>
</organism>
<dbReference type="Pfam" id="PF12675">
    <property type="entry name" value="DUF3795"/>
    <property type="match status" value="1"/>
</dbReference>
<name>A0A2V2N9N2_9EURY</name>
<dbReference type="EMBL" id="QGMY01000007">
    <property type="protein sequence ID" value="PWR72311.1"/>
    <property type="molecule type" value="Genomic_DNA"/>
</dbReference>
<evidence type="ECO:0000313" key="1">
    <source>
        <dbReference type="EMBL" id="PWR72311.1"/>
    </source>
</evidence>